<dbReference type="PANTHER" id="PTHR34315:SF1">
    <property type="entry name" value="INTRADIOL RING-CLEAVAGE DIOXYGENASES DOMAIN-CONTAINING PROTEIN-RELATED"/>
    <property type="match status" value="1"/>
</dbReference>
<dbReference type="EMBL" id="FOVJ01000006">
    <property type="protein sequence ID" value="SFO01926.1"/>
    <property type="molecule type" value="Genomic_DNA"/>
</dbReference>
<keyword evidence="2" id="KW-0560">Oxidoreductase</keyword>
<accession>A0A1I5DRW9</accession>
<proteinExistence type="predicted"/>
<dbReference type="Proteomes" id="UP000183107">
    <property type="component" value="Unassembled WGS sequence"/>
</dbReference>
<dbReference type="Pfam" id="PF00775">
    <property type="entry name" value="Dioxygenase_C"/>
    <property type="match status" value="1"/>
</dbReference>
<dbReference type="SUPFAM" id="SSF49482">
    <property type="entry name" value="Aromatic compound dioxygenase"/>
    <property type="match status" value="1"/>
</dbReference>
<organism evidence="2 3">
    <name type="scientific">Nitrosospira briensis</name>
    <dbReference type="NCBI Taxonomy" id="35799"/>
    <lineage>
        <taxon>Bacteria</taxon>
        <taxon>Pseudomonadati</taxon>
        <taxon>Pseudomonadota</taxon>
        <taxon>Betaproteobacteria</taxon>
        <taxon>Nitrosomonadales</taxon>
        <taxon>Nitrosomonadaceae</taxon>
        <taxon>Nitrosospira</taxon>
    </lineage>
</organism>
<reference evidence="3" key="1">
    <citation type="submission" date="2016-10" db="EMBL/GenBank/DDBJ databases">
        <authorList>
            <person name="Varghese N."/>
        </authorList>
    </citation>
    <scope>NUCLEOTIDE SEQUENCE [LARGE SCALE GENOMIC DNA]</scope>
    <source>
        <strain evidence="3">Nsp8</strain>
    </source>
</reference>
<evidence type="ECO:0000313" key="3">
    <source>
        <dbReference type="Proteomes" id="UP000183107"/>
    </source>
</evidence>
<sequence>MTIGMLPIRKFREGSMSADYCRGWFMNRRKMLALLGLTGANVLGRHSSANSSATELIRRKLSCVVTPEQTEGPYFVDERLRRSDIRADPSDGSIKEGLRLALEIRVFSAPRGDVSDCKPIEGAFVDIWHCDAQGIYSDVTDRDFNTVGKKFLRGYQVSDKNGGVRFITIYPGWYPGRTVHIHFKIRTDSKYMRPLEFTSQFYFDDSITDSVYVQHPAYARKGSYLTRVRNEDDSIYRKGGERLILKLVKMDEGYAATFDVGLENA</sequence>
<keyword evidence="3" id="KW-1185">Reference proteome</keyword>
<dbReference type="CDD" id="cd03457">
    <property type="entry name" value="intradiol_dioxygenase_like"/>
    <property type="match status" value="1"/>
</dbReference>
<feature type="domain" description="Intradiol ring-cleavage dioxygenases" evidence="1">
    <location>
        <begin position="71"/>
        <end position="184"/>
    </location>
</feature>
<protein>
    <submittedName>
        <fullName evidence="2">Protocatechuate 3,4-dioxygenase beta subunit</fullName>
    </submittedName>
</protein>
<name>A0A1I5DRW9_9PROT</name>
<dbReference type="Gene3D" id="2.60.130.10">
    <property type="entry name" value="Aromatic compound dioxygenase"/>
    <property type="match status" value="1"/>
</dbReference>
<evidence type="ECO:0000313" key="2">
    <source>
        <dbReference type="EMBL" id="SFO01926.1"/>
    </source>
</evidence>
<dbReference type="GO" id="GO:0008199">
    <property type="term" value="F:ferric iron binding"/>
    <property type="evidence" value="ECO:0007669"/>
    <property type="project" value="InterPro"/>
</dbReference>
<dbReference type="AlphaFoldDB" id="A0A1I5DRW9"/>
<keyword evidence="2" id="KW-0223">Dioxygenase</keyword>
<evidence type="ECO:0000259" key="1">
    <source>
        <dbReference type="Pfam" id="PF00775"/>
    </source>
</evidence>
<dbReference type="PANTHER" id="PTHR34315">
    <property type="match status" value="1"/>
</dbReference>
<gene>
    <name evidence="2" type="ORF">SAMN05216386_2375</name>
</gene>
<dbReference type="InterPro" id="IPR015889">
    <property type="entry name" value="Intradiol_dOase_core"/>
</dbReference>
<dbReference type="InterPro" id="IPR000627">
    <property type="entry name" value="Intradiol_dOase_C"/>
</dbReference>
<dbReference type="GO" id="GO:0016702">
    <property type="term" value="F:oxidoreductase activity, acting on single donors with incorporation of molecular oxygen, incorporation of two atoms of oxygen"/>
    <property type="evidence" value="ECO:0007669"/>
    <property type="project" value="InterPro"/>
</dbReference>